<reference evidence="1 2" key="1">
    <citation type="submission" date="2023-10" db="EMBL/GenBank/DDBJ databases">
        <authorList>
            <person name="Maclean D."/>
            <person name="Macfadyen A."/>
        </authorList>
    </citation>
    <scope>NUCLEOTIDE SEQUENCE [LARGE SCALE GENOMIC DNA]</scope>
</reference>
<dbReference type="PANTHER" id="PTHR14614">
    <property type="entry name" value="HEPATOCELLULAR CARCINOMA-ASSOCIATED ANTIGEN"/>
    <property type="match status" value="1"/>
</dbReference>
<dbReference type="Pfam" id="PF10294">
    <property type="entry name" value="Methyltransf_16"/>
    <property type="match status" value="1"/>
</dbReference>
<dbReference type="Proteomes" id="UP001314263">
    <property type="component" value="Unassembled WGS sequence"/>
</dbReference>
<name>A0AAV1HUD2_9CHLO</name>
<evidence type="ECO:0000313" key="2">
    <source>
        <dbReference type="Proteomes" id="UP001314263"/>
    </source>
</evidence>
<proteinExistence type="predicted"/>
<dbReference type="SUPFAM" id="SSF53335">
    <property type="entry name" value="S-adenosyl-L-methionine-dependent methyltransferases"/>
    <property type="match status" value="1"/>
</dbReference>
<dbReference type="InterPro" id="IPR019410">
    <property type="entry name" value="Methyltransf_16"/>
</dbReference>
<comment type="caution">
    <text evidence="1">The sequence shown here is derived from an EMBL/GenBank/DDBJ whole genome shotgun (WGS) entry which is preliminary data.</text>
</comment>
<dbReference type="AlphaFoldDB" id="A0AAV1HUD2"/>
<dbReference type="PANTHER" id="PTHR14614:SF132">
    <property type="entry name" value="PROTEIN-LYSINE METHYLTRANSFERASE C42C1.13"/>
    <property type="match status" value="1"/>
</dbReference>
<sequence length="248" mass="27397">MSSDEEQDNSVIFSDLEFGAPSDAAGRDRHIGPLHSGGCGYTHQADSYSIDVHDQPEKGLSFQIWPSSHTLIRYLELPVHDWQGKHVLELGCGCGLVGLCAAACGAHVLLTDLPEPLELTRQNIRVNEQTIQVAGGSAAAQELSWGVTSVSQLPEEWQAPDTILAADVVYRQDLFQPLLHSLDKLCGPSTVVLLAHVRRWKRDKRFFKALSKTFSITDITSTVDEDANHFTSNTRGALRLFQLRRLNP</sequence>
<accession>A0AAV1HUD2</accession>
<gene>
    <name evidence="1" type="ORF">CVIRNUC_001552</name>
</gene>
<organism evidence="1 2">
    <name type="scientific">Coccomyxa viridis</name>
    <dbReference type="NCBI Taxonomy" id="1274662"/>
    <lineage>
        <taxon>Eukaryota</taxon>
        <taxon>Viridiplantae</taxon>
        <taxon>Chlorophyta</taxon>
        <taxon>core chlorophytes</taxon>
        <taxon>Trebouxiophyceae</taxon>
        <taxon>Trebouxiophyceae incertae sedis</taxon>
        <taxon>Coccomyxaceae</taxon>
        <taxon>Coccomyxa</taxon>
    </lineage>
</organism>
<dbReference type="InterPro" id="IPR029063">
    <property type="entry name" value="SAM-dependent_MTases_sf"/>
</dbReference>
<keyword evidence="2" id="KW-1185">Reference proteome</keyword>
<dbReference type="EMBL" id="CAUYUE010000002">
    <property type="protein sequence ID" value="CAK0744496.1"/>
    <property type="molecule type" value="Genomic_DNA"/>
</dbReference>
<evidence type="ECO:0000313" key="1">
    <source>
        <dbReference type="EMBL" id="CAK0744496.1"/>
    </source>
</evidence>
<dbReference type="Gene3D" id="3.40.50.150">
    <property type="entry name" value="Vaccinia Virus protein VP39"/>
    <property type="match status" value="1"/>
</dbReference>
<protein>
    <submittedName>
        <fullName evidence="1">Uncharacterized protein</fullName>
    </submittedName>
</protein>